<gene>
    <name evidence="7" type="ORF">ES288_A05G367400v1</name>
</gene>
<proteinExistence type="inferred from homology"/>
<keyword evidence="2" id="KW-0805">Transcription regulation</keyword>
<keyword evidence="8" id="KW-1185">Reference proteome</keyword>
<name>A0A5D2GPS6_GOSDA</name>
<reference evidence="7 8" key="1">
    <citation type="submission" date="2019-06" db="EMBL/GenBank/DDBJ databases">
        <title>WGS assembly of Gossypium darwinii.</title>
        <authorList>
            <person name="Chen Z.J."/>
            <person name="Sreedasyam A."/>
            <person name="Ando A."/>
            <person name="Song Q."/>
            <person name="De L."/>
            <person name="Hulse-Kemp A."/>
            <person name="Ding M."/>
            <person name="Ye W."/>
            <person name="Kirkbride R."/>
            <person name="Jenkins J."/>
            <person name="Plott C."/>
            <person name="Lovell J."/>
            <person name="Lin Y.-M."/>
            <person name="Vaughn R."/>
            <person name="Liu B."/>
            <person name="Li W."/>
            <person name="Simpson S."/>
            <person name="Scheffler B."/>
            <person name="Saski C."/>
            <person name="Grover C."/>
            <person name="Hu G."/>
            <person name="Conover J."/>
            <person name="Carlson J."/>
            <person name="Shu S."/>
            <person name="Boston L."/>
            <person name="Williams M."/>
            <person name="Peterson D."/>
            <person name="Mcgee K."/>
            <person name="Jones D."/>
            <person name="Wendel J."/>
            <person name="Stelly D."/>
            <person name="Grimwood J."/>
            <person name="Schmutz J."/>
        </authorList>
    </citation>
    <scope>NUCLEOTIDE SEQUENCE [LARGE SCALE GENOMIC DNA]</scope>
    <source>
        <strain evidence="7">1808015.09</strain>
    </source>
</reference>
<evidence type="ECO:0000256" key="6">
    <source>
        <dbReference type="SAM" id="MobiDB-lite"/>
    </source>
</evidence>
<comment type="similarity">
    <text evidence="1">Belongs to the bZIP family.</text>
</comment>
<sequence>MSYNKIGGTDSSRLYETPKTLSKHMATPLSHRGQIVLTQSLLYCSSKAQGQGELDATPSEVLAMSTTQTKSKVQMRQTTSVSSGEDSDDDELRDTETTDNMEPADAKHAMRDVGCLGLFNNCCCGSDLWPLFCCGRKKMKRKERRIRKNKSSIKRKRLREKKMKRKMRRKRRKIILTNHLFFSFF</sequence>
<dbReference type="GO" id="GO:0003677">
    <property type="term" value="F:DNA binding"/>
    <property type="evidence" value="ECO:0007669"/>
    <property type="project" value="UniProtKB-KW"/>
</dbReference>
<dbReference type="EMBL" id="CM017692">
    <property type="protein sequence ID" value="TYH19638.1"/>
    <property type="molecule type" value="Genomic_DNA"/>
</dbReference>
<evidence type="ECO:0000256" key="5">
    <source>
        <dbReference type="ARBA" id="ARBA00023242"/>
    </source>
</evidence>
<keyword evidence="3" id="KW-0238">DNA-binding</keyword>
<dbReference type="PANTHER" id="PTHR46408:SF5">
    <property type="entry name" value="BASIC LEUCINE ZIPPER 10"/>
    <property type="match status" value="1"/>
</dbReference>
<accession>A0A5D2GPS6</accession>
<protein>
    <submittedName>
        <fullName evidence="7">Uncharacterized protein</fullName>
    </submittedName>
</protein>
<organism evidence="7 8">
    <name type="scientific">Gossypium darwinii</name>
    <name type="common">Darwin's cotton</name>
    <name type="synonym">Gossypium barbadense var. darwinii</name>
    <dbReference type="NCBI Taxonomy" id="34276"/>
    <lineage>
        <taxon>Eukaryota</taxon>
        <taxon>Viridiplantae</taxon>
        <taxon>Streptophyta</taxon>
        <taxon>Embryophyta</taxon>
        <taxon>Tracheophyta</taxon>
        <taxon>Spermatophyta</taxon>
        <taxon>Magnoliopsida</taxon>
        <taxon>eudicotyledons</taxon>
        <taxon>Gunneridae</taxon>
        <taxon>Pentapetalae</taxon>
        <taxon>rosids</taxon>
        <taxon>malvids</taxon>
        <taxon>Malvales</taxon>
        <taxon>Malvaceae</taxon>
        <taxon>Malvoideae</taxon>
        <taxon>Gossypium</taxon>
    </lineage>
</organism>
<evidence type="ECO:0000313" key="8">
    <source>
        <dbReference type="Proteomes" id="UP000323506"/>
    </source>
</evidence>
<keyword evidence="5" id="KW-0539">Nucleus</keyword>
<dbReference type="Proteomes" id="UP000323506">
    <property type="component" value="Chromosome A05"/>
</dbReference>
<evidence type="ECO:0000313" key="7">
    <source>
        <dbReference type="EMBL" id="TYH19638.1"/>
    </source>
</evidence>
<dbReference type="PANTHER" id="PTHR46408">
    <property type="entry name" value="BASIC LEUCINE ZIPPER 63"/>
    <property type="match status" value="1"/>
</dbReference>
<evidence type="ECO:0000256" key="2">
    <source>
        <dbReference type="ARBA" id="ARBA00023015"/>
    </source>
</evidence>
<feature type="compositionally biased region" description="Polar residues" evidence="6">
    <location>
        <begin position="66"/>
        <end position="77"/>
    </location>
</feature>
<feature type="compositionally biased region" description="Acidic residues" evidence="6">
    <location>
        <begin position="85"/>
        <end position="99"/>
    </location>
</feature>
<feature type="region of interest" description="Disordered" evidence="6">
    <location>
        <begin position="66"/>
        <end position="104"/>
    </location>
</feature>
<evidence type="ECO:0000256" key="1">
    <source>
        <dbReference type="ARBA" id="ARBA00007163"/>
    </source>
</evidence>
<evidence type="ECO:0000256" key="3">
    <source>
        <dbReference type="ARBA" id="ARBA00023125"/>
    </source>
</evidence>
<evidence type="ECO:0000256" key="4">
    <source>
        <dbReference type="ARBA" id="ARBA00023163"/>
    </source>
</evidence>
<keyword evidence="4" id="KW-0804">Transcription</keyword>
<dbReference type="AlphaFoldDB" id="A0A5D2GPS6"/>